<dbReference type="STRING" id="106004.A0A1Y2F9Y4"/>
<feature type="region of interest" description="Disordered" evidence="1">
    <location>
        <begin position="77"/>
        <end position="357"/>
    </location>
</feature>
<feature type="compositionally biased region" description="Polar residues" evidence="1">
    <location>
        <begin position="1208"/>
        <end position="1236"/>
    </location>
</feature>
<dbReference type="InParanoid" id="A0A1Y2F9Y4"/>
<sequence>MAEYDSSPARQARTRGYSDDPASSSLASPLQSSGRRMSLTRPPRSEQRRSQIYAAEMVLPNDAGAAPVLLPPVTTQRLSSLPRDLSESSLNGMKRSAARRDISLTRDEDSGSSRDAHGGSQPLTPRAPSRASEGSHRGSPDAWKQEQVRTPTGGSIDGRDLTPRQTSPHTPRQRESSGGSNSSPLHQPPILLSRSSLSSRYSSPTQSSSFRAGTPSSEHHSSSAPQKAEASSSDSDYSLDDDSGESQGWTGIDMPASSSPPKSPLLAQTLAEARRHHSFASMTTPLADDAMEDIDSVGSAPRRASVASLGLRSGSRNGSVDASMADEIEIPPRRGSIAEQRSRTASNRQSVAEDKGLQVAWWTAGLADQLEDPDSSRKSVDSSSHAEFHAIVSGASPDPDITETQGVGTAVDWDDSEPARPATPQPSTYQPRRPSLSPSSRPIDLPTMPSPPPSDSLPTTPDRDTFDQSPRGASSTGTETSPSASSTSHHSHRLPPITIPNPYEAQTSARPSSRSGLRTSQDDRTRLSPNRATFGSSAHVSGPPPVAAVAEKSGGNDAHEASQDSSTALKTSSSPPLPPLPAPLPPLLSLSEDHASTSTTKLAAADSSSSSSPSPRRNRKDLPPPPEKSRKRASTLRRTSRQPGDEPPPSPAPPPEMGEGAPPSISHHSSSSSSEFTLGARQDSATTPVTPLSASDFAEAYGGKEFGRSSSFDSNMPTAASSSHIRSPAIADSPTVTPAPQTPSPVPPVGADGDATAQDAHLDSRMSRSDSLTMMADLNAQLSEAISNVRLGDDGDWSDSAAPTQRPLKAIQQEEDASKRLSEAPSDDSFHDAPVASGSGAASAARSLGASPQLPPLPTDASPAGSRSNSPSLSRMDAKARAAAFVADLKRARAAAGASASSTPGSSPSLPFASPSPSLPTSPLSGDSPSSHIPETFHTPHQPSDSPSDFTIAPPPRSASFARDIPAPPSLPTSAHVSPELPRHTASPPPPPPRSSLDRRTSESRLPDLPKSPALPSTLPALPSSPSLPSAPAIRLDRLHRRRPLPACLSIAPELKKAKTPGDRALIYAAKINQLRKESSGVSDWINAVRGPTGTPSHVSPVHGSSGKSRRDASSASFPSRGDGYKAREIPNGSFSPRDLTPSVPFPGVLSHSSSSARSFSSSLSKPPSASSNKSFFSGLGRKASKRSVSGPHGAGAGAGIGTISAPQAGSLSTTSQRPSITSLNISQPSSVSSASGRPLGPRAPGTSRASMDVNMYSSPSSSPNLTQGGLPSRASFSYGSSSGSTPLPLVSPSASGSSTAASTTTGAAAGLDEDKLERLSNILPLAGREDLVAALNKAGGDEVLAVSVFLSDEATRKQ</sequence>
<keyword evidence="3" id="KW-1185">Reference proteome</keyword>
<feature type="compositionally biased region" description="Low complexity" evidence="1">
    <location>
        <begin position="255"/>
        <end position="267"/>
    </location>
</feature>
<feature type="compositionally biased region" description="Low complexity" evidence="1">
    <location>
        <begin position="836"/>
        <end position="851"/>
    </location>
</feature>
<dbReference type="OrthoDB" id="2413468at2759"/>
<evidence type="ECO:0000313" key="2">
    <source>
        <dbReference type="EMBL" id="ORY80254.1"/>
    </source>
</evidence>
<feature type="compositionally biased region" description="Low complexity" evidence="1">
    <location>
        <begin position="1272"/>
        <end position="1311"/>
    </location>
</feature>
<feature type="compositionally biased region" description="Polar residues" evidence="1">
    <location>
        <begin position="504"/>
        <end position="519"/>
    </location>
</feature>
<feature type="compositionally biased region" description="Polar residues" evidence="1">
    <location>
        <begin position="939"/>
        <end position="949"/>
    </location>
</feature>
<feature type="compositionally biased region" description="Polar residues" evidence="1">
    <location>
        <begin position="708"/>
        <end position="725"/>
    </location>
</feature>
<feature type="region of interest" description="Disordered" evidence="1">
    <location>
        <begin position="1"/>
        <end position="51"/>
    </location>
</feature>
<feature type="region of interest" description="Disordered" evidence="1">
    <location>
        <begin position="370"/>
        <end position="769"/>
    </location>
</feature>
<feature type="compositionally biased region" description="Basic residues" evidence="1">
    <location>
        <begin position="629"/>
        <end position="640"/>
    </location>
</feature>
<feature type="compositionally biased region" description="Polar residues" evidence="1">
    <location>
        <begin position="1256"/>
        <end position="1270"/>
    </location>
</feature>
<feature type="compositionally biased region" description="Low complexity" evidence="1">
    <location>
        <begin position="657"/>
        <end position="674"/>
    </location>
</feature>
<feature type="compositionally biased region" description="Basic and acidic residues" evidence="1">
    <location>
        <begin position="374"/>
        <end position="388"/>
    </location>
</feature>
<feature type="compositionally biased region" description="Low complexity" evidence="1">
    <location>
        <begin position="1150"/>
        <end position="1178"/>
    </location>
</feature>
<feature type="compositionally biased region" description="Low complexity" evidence="1">
    <location>
        <begin position="565"/>
        <end position="574"/>
    </location>
</feature>
<evidence type="ECO:0000256" key="1">
    <source>
        <dbReference type="SAM" id="MobiDB-lite"/>
    </source>
</evidence>
<feature type="compositionally biased region" description="Low complexity" evidence="1">
    <location>
        <begin position="894"/>
        <end position="931"/>
    </location>
</feature>
<feature type="compositionally biased region" description="Low complexity" evidence="1">
    <location>
        <begin position="19"/>
        <end position="33"/>
    </location>
</feature>
<evidence type="ECO:0000313" key="3">
    <source>
        <dbReference type="Proteomes" id="UP000193467"/>
    </source>
</evidence>
<feature type="compositionally biased region" description="Basic and acidic residues" evidence="1">
    <location>
        <begin position="996"/>
        <end position="1008"/>
    </location>
</feature>
<feature type="compositionally biased region" description="Polar residues" evidence="1">
    <location>
        <begin position="683"/>
        <end position="693"/>
    </location>
</feature>
<feature type="compositionally biased region" description="Low complexity" evidence="1">
    <location>
        <begin position="474"/>
        <end position="488"/>
    </location>
</feature>
<organism evidence="2 3">
    <name type="scientific">Leucosporidium creatinivorum</name>
    <dbReference type="NCBI Taxonomy" id="106004"/>
    <lineage>
        <taxon>Eukaryota</taxon>
        <taxon>Fungi</taxon>
        <taxon>Dikarya</taxon>
        <taxon>Basidiomycota</taxon>
        <taxon>Pucciniomycotina</taxon>
        <taxon>Microbotryomycetes</taxon>
        <taxon>Leucosporidiales</taxon>
        <taxon>Leucosporidium</taxon>
    </lineage>
</organism>
<feature type="compositionally biased region" description="Pro residues" evidence="1">
    <location>
        <begin position="575"/>
        <end position="586"/>
    </location>
</feature>
<dbReference type="Proteomes" id="UP000193467">
    <property type="component" value="Unassembled WGS sequence"/>
</dbReference>
<accession>A0A1Y2F9Y4</accession>
<feature type="region of interest" description="Disordered" evidence="1">
    <location>
        <begin position="1077"/>
        <end position="1315"/>
    </location>
</feature>
<proteinExistence type="predicted"/>
<feature type="compositionally biased region" description="Polar residues" evidence="1">
    <location>
        <begin position="163"/>
        <end position="185"/>
    </location>
</feature>
<feature type="compositionally biased region" description="Basic and acidic residues" evidence="1">
    <location>
        <begin position="133"/>
        <end position="147"/>
    </location>
</feature>
<feature type="compositionally biased region" description="Low complexity" evidence="1">
    <location>
        <begin position="431"/>
        <end position="447"/>
    </location>
</feature>
<protein>
    <submittedName>
        <fullName evidence="2">Uncharacterized protein</fullName>
    </submittedName>
</protein>
<name>A0A1Y2F9Y4_9BASI</name>
<feature type="compositionally biased region" description="Basic and acidic residues" evidence="1">
    <location>
        <begin position="98"/>
        <end position="117"/>
    </location>
</feature>
<feature type="region of interest" description="Disordered" evidence="1">
    <location>
        <begin position="790"/>
        <end position="1037"/>
    </location>
</feature>
<feature type="compositionally biased region" description="Low complexity" evidence="1">
    <location>
        <begin position="308"/>
        <end position="319"/>
    </location>
</feature>
<feature type="compositionally biased region" description="Low complexity" evidence="1">
    <location>
        <begin position="596"/>
        <end position="614"/>
    </location>
</feature>
<reference evidence="2 3" key="1">
    <citation type="submission" date="2016-07" db="EMBL/GenBank/DDBJ databases">
        <title>Pervasive Adenine N6-methylation of Active Genes in Fungi.</title>
        <authorList>
            <consortium name="DOE Joint Genome Institute"/>
            <person name="Mondo S.J."/>
            <person name="Dannebaum R.O."/>
            <person name="Kuo R.C."/>
            <person name="Labutti K."/>
            <person name="Haridas S."/>
            <person name="Kuo A."/>
            <person name="Salamov A."/>
            <person name="Ahrendt S.R."/>
            <person name="Lipzen A."/>
            <person name="Sullivan W."/>
            <person name="Andreopoulos W.B."/>
            <person name="Clum A."/>
            <person name="Lindquist E."/>
            <person name="Daum C."/>
            <person name="Ramamoorthy G.K."/>
            <person name="Gryganskyi A."/>
            <person name="Culley D."/>
            <person name="Magnuson J.K."/>
            <person name="James T.Y."/>
            <person name="O'Malley M.A."/>
            <person name="Stajich J.E."/>
            <person name="Spatafora J.W."/>
            <person name="Visel A."/>
            <person name="Grigoriev I.V."/>
        </authorList>
    </citation>
    <scope>NUCLEOTIDE SEQUENCE [LARGE SCALE GENOMIC DNA]</scope>
    <source>
        <strain evidence="2 3">62-1032</strain>
    </source>
</reference>
<feature type="compositionally biased region" description="Polar residues" evidence="1">
    <location>
        <begin position="527"/>
        <end position="539"/>
    </location>
</feature>
<gene>
    <name evidence="2" type="ORF">BCR35DRAFT_352577</name>
</gene>
<comment type="caution">
    <text evidence="2">The sequence shown here is derived from an EMBL/GenBank/DDBJ whole genome shotgun (WGS) entry which is preliminary data.</text>
</comment>
<feature type="compositionally biased region" description="Low complexity" evidence="1">
    <location>
        <begin position="1009"/>
        <end position="1034"/>
    </location>
</feature>
<feature type="compositionally biased region" description="Pro residues" evidence="1">
    <location>
        <begin position="645"/>
        <end position="656"/>
    </location>
</feature>
<dbReference type="EMBL" id="MCGR01000025">
    <property type="protein sequence ID" value="ORY80254.1"/>
    <property type="molecule type" value="Genomic_DNA"/>
</dbReference>
<feature type="compositionally biased region" description="Low complexity" evidence="1">
    <location>
        <begin position="191"/>
        <end position="211"/>
    </location>
</feature>